<evidence type="ECO:0000313" key="2">
    <source>
        <dbReference type="WBParaSite" id="nRc.2.0.1.t25868-RA"/>
    </source>
</evidence>
<accession>A0A915JIC6</accession>
<organism evidence="1 2">
    <name type="scientific">Romanomermis culicivorax</name>
    <name type="common">Nematode worm</name>
    <dbReference type="NCBI Taxonomy" id="13658"/>
    <lineage>
        <taxon>Eukaryota</taxon>
        <taxon>Metazoa</taxon>
        <taxon>Ecdysozoa</taxon>
        <taxon>Nematoda</taxon>
        <taxon>Enoplea</taxon>
        <taxon>Dorylaimia</taxon>
        <taxon>Mermithida</taxon>
        <taxon>Mermithoidea</taxon>
        <taxon>Mermithidae</taxon>
        <taxon>Romanomermis</taxon>
    </lineage>
</organism>
<protein>
    <submittedName>
        <fullName evidence="2">Neurofibromin</fullName>
    </submittedName>
</protein>
<reference evidence="2" key="1">
    <citation type="submission" date="2022-11" db="UniProtKB">
        <authorList>
            <consortium name="WormBaseParasite"/>
        </authorList>
    </citation>
    <scope>IDENTIFICATION</scope>
</reference>
<dbReference type="AlphaFoldDB" id="A0A915JIC6"/>
<evidence type="ECO:0000313" key="1">
    <source>
        <dbReference type="Proteomes" id="UP000887565"/>
    </source>
</evidence>
<proteinExistence type="predicted"/>
<sequence>MKFLPDIVEMMKTVETRFSQSSSLSSWSSLNSFHAVVSAFNLFANSAKEAIFLNLCSRPSIRV</sequence>
<dbReference type="Proteomes" id="UP000887565">
    <property type="component" value="Unplaced"/>
</dbReference>
<name>A0A915JIC6_ROMCU</name>
<dbReference type="WBParaSite" id="nRc.2.0.1.t25868-RA">
    <property type="protein sequence ID" value="nRc.2.0.1.t25868-RA"/>
    <property type="gene ID" value="nRc.2.0.1.g25868"/>
</dbReference>
<keyword evidence="1" id="KW-1185">Reference proteome</keyword>